<feature type="compositionally biased region" description="Low complexity" evidence="1">
    <location>
        <begin position="368"/>
        <end position="386"/>
    </location>
</feature>
<feature type="region of interest" description="Disordered" evidence="1">
    <location>
        <begin position="368"/>
        <end position="398"/>
    </location>
</feature>
<feature type="compositionally biased region" description="Polar residues" evidence="1">
    <location>
        <begin position="126"/>
        <end position="142"/>
    </location>
</feature>
<gene>
    <name evidence="2" type="ORF">Fadolivirus_1_520</name>
</gene>
<accession>A0A7D3R1Q3</accession>
<dbReference type="EMBL" id="MT418680">
    <property type="protein sequence ID" value="QKF93978.1"/>
    <property type="molecule type" value="Genomic_DNA"/>
</dbReference>
<evidence type="ECO:0000256" key="1">
    <source>
        <dbReference type="SAM" id="MobiDB-lite"/>
    </source>
</evidence>
<proteinExistence type="predicted"/>
<evidence type="ECO:0000313" key="3">
    <source>
        <dbReference type="Proteomes" id="UP001162001"/>
    </source>
</evidence>
<evidence type="ECO:0000313" key="2">
    <source>
        <dbReference type="EMBL" id="QKF93978.1"/>
    </source>
</evidence>
<keyword evidence="3" id="KW-1185">Reference proteome</keyword>
<dbReference type="Proteomes" id="UP001162001">
    <property type="component" value="Segment"/>
</dbReference>
<sequence>MEQHYNNFLTILYKFVYDLNRYVPSHVTQNALDVYKDLEMAKIIFRTYHLLKDNCDKINNKDETLFSQQFYILPGVDVSQSWVKLIKGQKDKLFTYLKILMIESDILVNQSPTPNNNIVDNKKTSNEQSKSPQSEIIQSTDTSTEIVKAQSVEFNPYVGVGENNKEQYSVNEMFSALDKMEDDKPTGPGIETIAKMMGLNKLVNLEELSNQLKNMKKEDIENATNNIKGLLGNNVDEKTTNLISDMLTNISDEMKNNDMSNGDPLKNILNIAEKVASNMKPKIEQGDIDMSQLLQSTQAFASQCTDKNGKPMFDGKMNPFALLGQFANMNNMSNMNEEQCMQQCNTMLNNLGVNGGGNMNMQQMMTQLQQSMNQSRTNQSNQTNTRGGKKPKKNNKKR</sequence>
<feature type="compositionally biased region" description="Basic residues" evidence="1">
    <location>
        <begin position="387"/>
        <end position="398"/>
    </location>
</feature>
<organism evidence="2 3">
    <name type="scientific">Fadolivirus FV1/VV64</name>
    <dbReference type="NCBI Taxonomy" id="3070911"/>
    <lineage>
        <taxon>Viruses</taxon>
        <taxon>Varidnaviria</taxon>
        <taxon>Bamfordvirae</taxon>
        <taxon>Nucleocytoviricota</taxon>
        <taxon>Megaviricetes</taxon>
        <taxon>Imitervirales</taxon>
        <taxon>Mimiviridae</taxon>
        <taxon>Klosneuvirinae</taxon>
        <taxon>Fadolivirus</taxon>
        <taxon>Fadolivirus algeromassiliense</taxon>
    </lineage>
</organism>
<reference evidence="2 3" key="1">
    <citation type="submission" date="2020-04" db="EMBL/GenBank/DDBJ databases">
        <title>Advantages and limits of metagenomic assembly and binning of a giant virus.</title>
        <authorList>
            <person name="Schulz F."/>
            <person name="Andreani J."/>
            <person name="Francis R."/>
            <person name="Boudjemaa H."/>
            <person name="Bou Khalil J.Y."/>
            <person name="Lee J."/>
            <person name="La Scola B."/>
            <person name="Woyke T."/>
        </authorList>
    </citation>
    <scope>NUCLEOTIDE SEQUENCE [LARGE SCALE GENOMIC DNA]</scope>
    <source>
        <strain evidence="2 3">FV1/VV64</strain>
    </source>
</reference>
<feature type="region of interest" description="Disordered" evidence="1">
    <location>
        <begin position="113"/>
        <end position="142"/>
    </location>
</feature>
<protein>
    <submittedName>
        <fullName evidence="2">Uncharacterized protein</fullName>
    </submittedName>
</protein>
<name>A0A7D3R1Q3_9VIRU</name>